<feature type="transmembrane region" description="Helical" evidence="13">
    <location>
        <begin position="608"/>
        <end position="632"/>
    </location>
</feature>
<dbReference type="InterPro" id="IPR017911">
    <property type="entry name" value="MacB-like_ATP-bd"/>
</dbReference>
<dbReference type="Pfam" id="PF00005">
    <property type="entry name" value="ABC_tran"/>
    <property type="match status" value="1"/>
</dbReference>
<dbReference type="AlphaFoldDB" id="A0A1F6TU08"/>
<evidence type="ECO:0000256" key="13">
    <source>
        <dbReference type="SAM" id="Phobius"/>
    </source>
</evidence>
<keyword evidence="7" id="KW-0067">ATP-binding</keyword>
<dbReference type="InterPro" id="IPR003593">
    <property type="entry name" value="AAA+_ATPase"/>
</dbReference>
<keyword evidence="5 13" id="KW-0812">Transmembrane</keyword>
<comment type="subcellular location">
    <subcellularLocation>
        <location evidence="1">Cell inner membrane</location>
        <topology evidence="1">Multi-pass membrane protein</topology>
    </subcellularLocation>
</comment>
<dbReference type="PROSITE" id="PS50893">
    <property type="entry name" value="ABC_TRANSPORTER_2"/>
    <property type="match status" value="1"/>
</dbReference>
<keyword evidence="8 13" id="KW-1133">Transmembrane helix</keyword>
<evidence type="ECO:0000256" key="9">
    <source>
        <dbReference type="ARBA" id="ARBA00023136"/>
    </source>
</evidence>
<evidence type="ECO:0000256" key="5">
    <source>
        <dbReference type="ARBA" id="ARBA00022692"/>
    </source>
</evidence>
<dbReference type="Gene3D" id="3.40.50.300">
    <property type="entry name" value="P-loop containing nucleotide triphosphate hydrolases"/>
    <property type="match status" value="1"/>
</dbReference>
<feature type="transmembrane region" description="Helical" evidence="13">
    <location>
        <begin position="525"/>
        <end position="550"/>
    </location>
</feature>
<comment type="caution">
    <text evidence="15">The sequence shown here is derived from an EMBL/GenBank/DDBJ whole genome shotgun (WGS) entry which is preliminary data.</text>
</comment>
<dbReference type="GO" id="GO:0022857">
    <property type="term" value="F:transmembrane transporter activity"/>
    <property type="evidence" value="ECO:0007669"/>
    <property type="project" value="TreeGrafter"/>
</dbReference>
<dbReference type="GO" id="GO:0005524">
    <property type="term" value="F:ATP binding"/>
    <property type="evidence" value="ECO:0007669"/>
    <property type="project" value="UniProtKB-KW"/>
</dbReference>
<evidence type="ECO:0000256" key="4">
    <source>
        <dbReference type="ARBA" id="ARBA00022519"/>
    </source>
</evidence>
<keyword evidence="6" id="KW-0547">Nucleotide-binding</keyword>
<dbReference type="InterPro" id="IPR003838">
    <property type="entry name" value="ABC3_permease_C"/>
</dbReference>
<reference evidence="15 16" key="1">
    <citation type="journal article" date="2016" name="Nat. Commun.">
        <title>Thousands of microbial genomes shed light on interconnected biogeochemical processes in an aquifer system.</title>
        <authorList>
            <person name="Anantharaman K."/>
            <person name="Brown C.T."/>
            <person name="Hug L.A."/>
            <person name="Sharon I."/>
            <person name="Castelle C.J."/>
            <person name="Probst A.J."/>
            <person name="Thomas B.C."/>
            <person name="Singh A."/>
            <person name="Wilkins M.J."/>
            <person name="Karaoz U."/>
            <person name="Brodie E.L."/>
            <person name="Williams K.H."/>
            <person name="Hubbard S.S."/>
            <person name="Banfield J.F."/>
        </authorList>
    </citation>
    <scope>NUCLEOTIDE SEQUENCE [LARGE SCALE GENOMIC DNA]</scope>
</reference>
<dbReference type="GO" id="GO:0005886">
    <property type="term" value="C:plasma membrane"/>
    <property type="evidence" value="ECO:0007669"/>
    <property type="project" value="UniProtKB-SubCell"/>
</dbReference>
<evidence type="ECO:0000256" key="2">
    <source>
        <dbReference type="ARBA" id="ARBA00022448"/>
    </source>
</evidence>
<keyword evidence="3" id="KW-1003">Cell membrane</keyword>
<evidence type="ECO:0000313" key="15">
    <source>
        <dbReference type="EMBL" id="OGI48614.1"/>
    </source>
</evidence>
<dbReference type="Pfam" id="PF02687">
    <property type="entry name" value="FtsX"/>
    <property type="match status" value="1"/>
</dbReference>
<dbReference type="GO" id="GO:0046677">
    <property type="term" value="P:response to antibiotic"/>
    <property type="evidence" value="ECO:0007669"/>
    <property type="project" value="UniProtKB-KW"/>
</dbReference>
<dbReference type="GO" id="GO:0098796">
    <property type="term" value="C:membrane protein complex"/>
    <property type="evidence" value="ECO:0007669"/>
    <property type="project" value="UniProtKB-ARBA"/>
</dbReference>
<dbReference type="PANTHER" id="PTHR30572:SF4">
    <property type="entry name" value="ABC TRANSPORTER PERMEASE YTRF"/>
    <property type="match status" value="1"/>
</dbReference>
<evidence type="ECO:0000256" key="8">
    <source>
        <dbReference type="ARBA" id="ARBA00022989"/>
    </source>
</evidence>
<dbReference type="InterPro" id="IPR003439">
    <property type="entry name" value="ABC_transporter-like_ATP-bd"/>
</dbReference>
<protein>
    <submittedName>
        <fullName evidence="15">MacB family efflux pump subunit</fullName>
    </submittedName>
</protein>
<evidence type="ECO:0000259" key="14">
    <source>
        <dbReference type="PROSITE" id="PS50893"/>
    </source>
</evidence>
<evidence type="ECO:0000256" key="6">
    <source>
        <dbReference type="ARBA" id="ARBA00022741"/>
    </source>
</evidence>
<sequence length="649" mass="70419">MIELKDIHKSYRMGDTTVYALRGVSLTIEPGEFVAITGPSGSGKSTLMHTIGLLDVPESGSYRLLGREVAHLEEDELAVLRREAIGFIFQQFNLLPRVAADENVAMPLLYSLHRLDLARANTLLAQVGLTERARHKPNELSGGQQQRVAIARALVNEPRIILADEPTGNLDTASQREILAVLNELNRRGITIVMVTHEEEVAREARRRISIRDGVIQSDRRTGAVALSAPAADRAAPAPTRWRLREAGEHLRQGLRTLAANKVRTALSMLGILIGVAAVVAMLALGRGAQKAIETQLASLGSNMLLLRPGAVRVGGVAQDVGAATRLTIEDVAAIRERITGVKEVAPNVTGRVRATSGNKNWNTLVRGTVPAYARMRASQPEIGRFFTDEENQRRARVALIGLTVVRELFGGENPVGEMIKLNRVNFQVIGVLPEKGATSFQDQDDVIVIPVLTAMHRLLGKDYIDYIDIEAQSPADLQPVTDAVMEQMLARHRVPPSQRQDAYQIRNLADIQAAMTETSRTMSLLLAAIATISLLVGGIGIMNIMLVSVTERTREVGLRKAVGARRRDILWQFLVEAVAVSLTGGLAGIALGWAITVVMSQLAGWTASVSVGAVLLAFVFSAGIGIVFGIYPARKAARLNPIEALRYE</sequence>
<keyword evidence="9 13" id="KW-0472">Membrane</keyword>
<dbReference type="FunFam" id="3.40.50.300:FF:000032">
    <property type="entry name" value="Export ABC transporter ATP-binding protein"/>
    <property type="match status" value="1"/>
</dbReference>
<keyword evidence="2" id="KW-0813">Transport</keyword>
<dbReference type="PANTHER" id="PTHR30572">
    <property type="entry name" value="MEMBRANE COMPONENT OF TRANSPORTER-RELATED"/>
    <property type="match status" value="1"/>
</dbReference>
<dbReference type="Proteomes" id="UP000178885">
    <property type="component" value="Unassembled WGS sequence"/>
</dbReference>
<evidence type="ECO:0000256" key="10">
    <source>
        <dbReference type="ARBA" id="ARBA00023251"/>
    </source>
</evidence>
<dbReference type="SMART" id="SM00382">
    <property type="entry name" value="AAA"/>
    <property type="match status" value="1"/>
</dbReference>
<dbReference type="EMBL" id="MFSU01000024">
    <property type="protein sequence ID" value="OGI48614.1"/>
    <property type="molecule type" value="Genomic_DNA"/>
</dbReference>
<dbReference type="InterPro" id="IPR050250">
    <property type="entry name" value="Macrolide_Exporter_MacB"/>
</dbReference>
<evidence type="ECO:0000256" key="11">
    <source>
        <dbReference type="ARBA" id="ARBA00038076"/>
    </source>
</evidence>
<dbReference type="InterPro" id="IPR017871">
    <property type="entry name" value="ABC_transporter-like_CS"/>
</dbReference>
<keyword evidence="4" id="KW-0997">Cell inner membrane</keyword>
<dbReference type="InterPro" id="IPR025857">
    <property type="entry name" value="MacB_PCD"/>
</dbReference>
<comment type="similarity">
    <text evidence="12">Belongs to the ABC transporter superfamily. Macrolide exporter (TC 3.A.1.122) family.</text>
</comment>
<dbReference type="Pfam" id="PF12704">
    <property type="entry name" value="MacB_PCD"/>
    <property type="match status" value="1"/>
</dbReference>
<dbReference type="STRING" id="1817760.A2151_02560"/>
<evidence type="ECO:0000256" key="12">
    <source>
        <dbReference type="ARBA" id="ARBA00038388"/>
    </source>
</evidence>
<organism evidence="15 16">
    <name type="scientific">Candidatus Muproteobacteria bacterium RBG_16_65_34</name>
    <dbReference type="NCBI Taxonomy" id="1817760"/>
    <lineage>
        <taxon>Bacteria</taxon>
        <taxon>Pseudomonadati</taxon>
        <taxon>Pseudomonadota</taxon>
        <taxon>Candidatus Muproteobacteria</taxon>
    </lineage>
</organism>
<feature type="transmembrane region" description="Helical" evidence="13">
    <location>
        <begin position="266"/>
        <end position="286"/>
    </location>
</feature>
<evidence type="ECO:0000256" key="7">
    <source>
        <dbReference type="ARBA" id="ARBA00022840"/>
    </source>
</evidence>
<dbReference type="PROSITE" id="PS00211">
    <property type="entry name" value="ABC_TRANSPORTER_1"/>
    <property type="match status" value="1"/>
</dbReference>
<evidence type="ECO:0000256" key="1">
    <source>
        <dbReference type="ARBA" id="ARBA00004429"/>
    </source>
</evidence>
<name>A0A1F6TU08_9PROT</name>
<proteinExistence type="inferred from homology"/>
<evidence type="ECO:0000313" key="16">
    <source>
        <dbReference type="Proteomes" id="UP000178885"/>
    </source>
</evidence>
<dbReference type="CDD" id="cd03255">
    <property type="entry name" value="ABC_MJ0796_LolCDE_FtsE"/>
    <property type="match status" value="1"/>
</dbReference>
<dbReference type="GO" id="GO:0016887">
    <property type="term" value="F:ATP hydrolysis activity"/>
    <property type="evidence" value="ECO:0007669"/>
    <property type="project" value="InterPro"/>
</dbReference>
<feature type="transmembrane region" description="Helical" evidence="13">
    <location>
        <begin position="570"/>
        <end position="596"/>
    </location>
</feature>
<comment type="similarity">
    <text evidence="11">Belongs to the ABC-4 integral membrane protein family.</text>
</comment>
<gene>
    <name evidence="15" type="ORF">A2151_02560</name>
</gene>
<feature type="domain" description="ABC transporter" evidence="14">
    <location>
        <begin position="2"/>
        <end position="238"/>
    </location>
</feature>
<dbReference type="InterPro" id="IPR027417">
    <property type="entry name" value="P-loop_NTPase"/>
</dbReference>
<dbReference type="SUPFAM" id="SSF52540">
    <property type="entry name" value="P-loop containing nucleoside triphosphate hydrolases"/>
    <property type="match status" value="1"/>
</dbReference>
<keyword evidence="10" id="KW-0046">Antibiotic resistance</keyword>
<evidence type="ECO:0000256" key="3">
    <source>
        <dbReference type="ARBA" id="ARBA00022475"/>
    </source>
</evidence>
<accession>A0A1F6TU08</accession>